<evidence type="ECO:0008006" key="4">
    <source>
        <dbReference type="Google" id="ProtNLM"/>
    </source>
</evidence>
<evidence type="ECO:0000313" key="3">
    <source>
        <dbReference type="Proteomes" id="UP001346149"/>
    </source>
</evidence>
<dbReference type="AlphaFoldDB" id="A0AAN7MVD5"/>
<evidence type="ECO:0000256" key="1">
    <source>
        <dbReference type="SAM" id="SignalP"/>
    </source>
</evidence>
<dbReference type="PRINTS" id="PR01217">
    <property type="entry name" value="PRICHEXTENSN"/>
</dbReference>
<proteinExistence type="predicted"/>
<organism evidence="2 3">
    <name type="scientific">Trapa natans</name>
    <name type="common">Water chestnut</name>
    <dbReference type="NCBI Taxonomy" id="22666"/>
    <lineage>
        <taxon>Eukaryota</taxon>
        <taxon>Viridiplantae</taxon>
        <taxon>Streptophyta</taxon>
        <taxon>Embryophyta</taxon>
        <taxon>Tracheophyta</taxon>
        <taxon>Spermatophyta</taxon>
        <taxon>Magnoliopsida</taxon>
        <taxon>eudicotyledons</taxon>
        <taxon>Gunneridae</taxon>
        <taxon>Pentapetalae</taxon>
        <taxon>rosids</taxon>
        <taxon>malvids</taxon>
        <taxon>Myrtales</taxon>
        <taxon>Lythraceae</taxon>
        <taxon>Trapa</taxon>
    </lineage>
</organism>
<name>A0AAN7MVD5_TRANT</name>
<feature type="signal peptide" evidence="1">
    <location>
        <begin position="1"/>
        <end position="21"/>
    </location>
</feature>
<feature type="chain" id="PRO_5043037633" description="Proline-rich protein" evidence="1">
    <location>
        <begin position="22"/>
        <end position="409"/>
    </location>
</feature>
<keyword evidence="3" id="KW-1185">Reference proteome</keyword>
<evidence type="ECO:0000313" key="2">
    <source>
        <dbReference type="EMBL" id="KAK4802810.1"/>
    </source>
</evidence>
<protein>
    <recommendedName>
        <fullName evidence="4">Proline-rich protein</fullName>
    </recommendedName>
</protein>
<dbReference type="PANTHER" id="PTHR33935:SF22">
    <property type="entry name" value="OS10G0149400 PROTEIN"/>
    <property type="match status" value="1"/>
</dbReference>
<dbReference type="Proteomes" id="UP001346149">
    <property type="component" value="Unassembled WGS sequence"/>
</dbReference>
<keyword evidence="1" id="KW-0732">Signal</keyword>
<dbReference type="PANTHER" id="PTHR33935">
    <property type="entry name" value="OS10G0148100 PROTEIN"/>
    <property type="match status" value="1"/>
</dbReference>
<comment type="caution">
    <text evidence="2">The sequence shown here is derived from an EMBL/GenBank/DDBJ whole genome shotgun (WGS) entry which is preliminary data.</text>
</comment>
<sequence length="409" mass="45152">MRILAAALCLQLLYLSSYCYGEDKTVAPVVEVVGSSECSECHKANVEPSKAFQGLRVTIDCKTASGEINRRGVGGLDKQGKFKVALGHDLVQDGNLKEECYAQLHSASSEPCPVLDTFDSTKVVFRSTEQGKHTFGLAGGKLKFSPETCNAAFFLPYFKHPPLPSFPPFPKGHPWFKPLPKDHPWFKHFTFPPLPLPPPVPGYQPPVIKKPPVYKPPVYKPPVIHKPPVVKKPCPPPTPIHKAPPLPPVPVYKPPPVIKKPPLYKPPVIKKPPVYKPPIIKKPCPPPKHEAPVLPPPVPVYKPPIMKKPCPPPTPKHEAPVPPPPVPVYKPPVIKKPCPPIFKVPLPPPIPVYKKPLPPLPPVYLPPPVPIYKPLPPLPKFPPLYKPPCPPLPEHPYLPKLPPYPPHHP</sequence>
<accession>A0AAN7MVD5</accession>
<dbReference type="EMBL" id="JAXQNO010000002">
    <property type="protein sequence ID" value="KAK4802810.1"/>
    <property type="molecule type" value="Genomic_DNA"/>
</dbReference>
<reference evidence="2 3" key="1">
    <citation type="journal article" date="2023" name="Hortic Res">
        <title>Pangenome of water caltrop reveals structural variations and asymmetric subgenome divergence after allopolyploidization.</title>
        <authorList>
            <person name="Zhang X."/>
            <person name="Chen Y."/>
            <person name="Wang L."/>
            <person name="Yuan Y."/>
            <person name="Fang M."/>
            <person name="Shi L."/>
            <person name="Lu R."/>
            <person name="Comes H.P."/>
            <person name="Ma Y."/>
            <person name="Chen Y."/>
            <person name="Huang G."/>
            <person name="Zhou Y."/>
            <person name="Zheng Z."/>
            <person name="Qiu Y."/>
        </authorList>
    </citation>
    <scope>NUCLEOTIDE SEQUENCE [LARGE SCALE GENOMIC DNA]</scope>
    <source>
        <strain evidence="2">F231</strain>
    </source>
</reference>
<gene>
    <name evidence="2" type="ORF">SAY86_001013</name>
</gene>
<dbReference type="Pfam" id="PF01190">
    <property type="entry name" value="Pollen_Ole_e_1"/>
    <property type="match status" value="1"/>
</dbReference>